<evidence type="ECO:0000313" key="2">
    <source>
        <dbReference type="Proteomes" id="UP001272773"/>
    </source>
</evidence>
<sequence length="45" mass="5347">MLAVKLDFELDGWQANVYVLQSSVSQISRVNVRMRQLLRERLKKQ</sequence>
<keyword evidence="2" id="KW-1185">Reference proteome</keyword>
<dbReference type="Proteomes" id="UP001272773">
    <property type="component" value="Unassembled WGS sequence"/>
</dbReference>
<dbReference type="GeneID" id="88622015"/>
<organism evidence="1 2">
    <name type="scientific">Shewanella indica</name>
    <dbReference type="NCBI Taxonomy" id="768528"/>
    <lineage>
        <taxon>Bacteria</taxon>
        <taxon>Pseudomonadati</taxon>
        <taxon>Pseudomonadota</taxon>
        <taxon>Gammaproteobacteria</taxon>
        <taxon>Alteromonadales</taxon>
        <taxon>Shewanellaceae</taxon>
        <taxon>Shewanella</taxon>
    </lineage>
</organism>
<dbReference type="EMBL" id="JAWXXR010000001">
    <property type="protein sequence ID" value="MDX6014931.1"/>
    <property type="molecule type" value="Genomic_DNA"/>
</dbReference>
<evidence type="ECO:0000313" key="1">
    <source>
        <dbReference type="EMBL" id="MDX6014931.1"/>
    </source>
</evidence>
<name>A0ABU4Q7V5_9GAMM</name>
<gene>
    <name evidence="1" type="ORF">SIL79_00865</name>
</gene>
<proteinExistence type="predicted"/>
<reference evidence="1 2" key="1">
    <citation type="submission" date="2023-11" db="EMBL/GenBank/DDBJ databases">
        <title>MicrobeMod: A computational toolkit for identifying prokaryotic methylation and restriction-modification with nanopore sequencing.</title>
        <authorList>
            <person name="Crits-Christoph A."/>
            <person name="Kang S.C."/>
            <person name="Lee H."/>
            <person name="Ostrov N."/>
        </authorList>
    </citation>
    <scope>NUCLEOTIDE SEQUENCE [LARGE SCALE GENOMIC DNA]</scope>
    <source>
        <strain evidence="1 2">ATCC BAA-2732</strain>
    </source>
</reference>
<comment type="caution">
    <text evidence="1">The sequence shown here is derived from an EMBL/GenBank/DDBJ whole genome shotgun (WGS) entry which is preliminary data.</text>
</comment>
<accession>A0ABU4Q7V5</accession>
<dbReference type="RefSeq" id="WP_157822968.1">
    <property type="nucleotide sequence ID" value="NZ_BMYE01000016.1"/>
</dbReference>
<protein>
    <submittedName>
        <fullName evidence="1">Uncharacterized protein</fullName>
    </submittedName>
</protein>